<gene>
    <name evidence="1" type="ORF">ADEAN_000329800</name>
</gene>
<evidence type="ECO:0000313" key="1">
    <source>
        <dbReference type="EMBL" id="CAD2215840.1"/>
    </source>
</evidence>
<protein>
    <submittedName>
        <fullName evidence="1">Uncharacterized protein</fullName>
    </submittedName>
</protein>
<dbReference type="AlphaFoldDB" id="A0A7G2C7P1"/>
<name>A0A7G2C7P1_9TRYP</name>
<accession>A0A7G2C7P1</accession>
<keyword evidence="2" id="KW-1185">Reference proteome</keyword>
<dbReference type="Proteomes" id="UP000515908">
    <property type="component" value="Chromosome 05"/>
</dbReference>
<evidence type="ECO:0000313" key="2">
    <source>
        <dbReference type="Proteomes" id="UP000515908"/>
    </source>
</evidence>
<dbReference type="VEuPathDB" id="TriTrypDB:ADEAN_000329800"/>
<sequence>MSSSDTVPTFSKSLVLCSMTADSSFLPLSSSIQGGPAEVSISPLWATFSKYRRASLESFSASLRKDPGFVIEYGTPLKDVLVAYSSYVEKNENTSERWIPLTEVQLPCHVFEGHSLEEGNIHLQGETDDRILLTHRTGEDWIMPDLVRLNFNADTRAVTIDLIAVEAVASLEELRIGLLALTKDIFTTVVEECASSFSCCVNCLSIREEEPTLASWSSTRHREDTVSLEKLQSCYTTLLQNLTRFTNFVRESQSLITAVLQAKEPESTVVLADSTLERLVHWKLFRSIVPPCDCVVTLPTPLTPTSFLSAVVFTEKVRACVQKVSLITLPFLVVCFNNPKGTYVYHYDEEAATLLAKAIHFLKGKVFVYDAQQKADLVKELPSAASLGWEVETEVAENCFPLETFLYANSDAIPNDAVFDPNNVLVRQLQGNPVCPSSQASLLDGKQVERLPFNFIPFVLGKILERDVEYMERLSSYLLEGGRRATDKYVKTSST</sequence>
<dbReference type="EMBL" id="LR877149">
    <property type="protein sequence ID" value="CAD2215840.1"/>
    <property type="molecule type" value="Genomic_DNA"/>
</dbReference>
<organism evidence="1 2">
    <name type="scientific">Angomonas deanei</name>
    <dbReference type="NCBI Taxonomy" id="59799"/>
    <lineage>
        <taxon>Eukaryota</taxon>
        <taxon>Discoba</taxon>
        <taxon>Euglenozoa</taxon>
        <taxon>Kinetoplastea</taxon>
        <taxon>Metakinetoplastina</taxon>
        <taxon>Trypanosomatida</taxon>
        <taxon>Trypanosomatidae</taxon>
        <taxon>Strigomonadinae</taxon>
        <taxon>Angomonas</taxon>
    </lineage>
</organism>
<reference evidence="1 2" key="1">
    <citation type="submission" date="2020-08" db="EMBL/GenBank/DDBJ databases">
        <authorList>
            <person name="Newling K."/>
            <person name="Davey J."/>
            <person name="Forrester S."/>
        </authorList>
    </citation>
    <scope>NUCLEOTIDE SEQUENCE [LARGE SCALE GENOMIC DNA]</scope>
    <source>
        <strain evidence="2">Crithidia deanei Carvalho (ATCC PRA-265)</strain>
    </source>
</reference>
<proteinExistence type="predicted"/>